<organism evidence="6">
    <name type="scientific">Chloropicon roscoffensis</name>
    <dbReference type="NCBI Taxonomy" id="1461544"/>
    <lineage>
        <taxon>Eukaryota</taxon>
        <taxon>Viridiplantae</taxon>
        <taxon>Chlorophyta</taxon>
        <taxon>Chloropicophyceae</taxon>
        <taxon>Chloropicales</taxon>
        <taxon>Chloropicaceae</taxon>
        <taxon>Chloropicon</taxon>
    </lineage>
</organism>
<dbReference type="GO" id="GO:0008173">
    <property type="term" value="F:RNA methyltransferase activity"/>
    <property type="evidence" value="ECO:0007669"/>
    <property type="project" value="UniProtKB-ARBA"/>
</dbReference>
<reference evidence="6" key="1">
    <citation type="submission" date="2021-01" db="EMBL/GenBank/DDBJ databases">
        <authorList>
            <person name="Corre E."/>
            <person name="Pelletier E."/>
            <person name="Niang G."/>
            <person name="Scheremetjew M."/>
            <person name="Finn R."/>
            <person name="Kale V."/>
            <person name="Holt S."/>
            <person name="Cochrane G."/>
            <person name="Meng A."/>
            <person name="Brown T."/>
            <person name="Cohen L."/>
        </authorList>
    </citation>
    <scope>NUCLEOTIDE SEQUENCE</scope>
    <source>
        <strain evidence="6">RCC1871</strain>
    </source>
</reference>
<dbReference type="Gene3D" id="3.40.50.150">
    <property type="entry name" value="Vaccinia Virus protein VP39"/>
    <property type="match status" value="1"/>
</dbReference>
<evidence type="ECO:0000313" key="7">
    <source>
        <dbReference type="EMBL" id="WZN66226.1"/>
    </source>
</evidence>
<dbReference type="PANTHER" id="PTHR22809:SF5">
    <property type="entry name" value="TRNA N(3)-METHYLCYTIDINE METHYLTRANSFERASE METTL6"/>
    <property type="match status" value="1"/>
</dbReference>
<evidence type="ECO:0000313" key="8">
    <source>
        <dbReference type="Proteomes" id="UP001472866"/>
    </source>
</evidence>
<evidence type="ECO:0000259" key="5">
    <source>
        <dbReference type="Pfam" id="PF08242"/>
    </source>
</evidence>
<dbReference type="AlphaFoldDB" id="A0A7S3CEL1"/>
<dbReference type="PIRSF" id="PIRSF037755">
    <property type="entry name" value="Mettl2_prd"/>
    <property type="match status" value="1"/>
</dbReference>
<protein>
    <recommendedName>
        <fullName evidence="4">tRNA N(3)-methylcytidine methyltransferase</fullName>
        <ecNumber evidence="4">2.1.1.-</ecNumber>
    </recommendedName>
</protein>
<dbReference type="GO" id="GO:0032259">
    <property type="term" value="P:methylation"/>
    <property type="evidence" value="ECO:0007669"/>
    <property type="project" value="UniProtKB-KW"/>
</dbReference>
<dbReference type="EMBL" id="CP151514">
    <property type="protein sequence ID" value="WZN66226.1"/>
    <property type="molecule type" value="Genomic_DNA"/>
</dbReference>
<keyword evidence="8" id="KW-1185">Reference proteome</keyword>
<evidence type="ECO:0000256" key="2">
    <source>
        <dbReference type="ARBA" id="ARBA00022603"/>
    </source>
</evidence>
<dbReference type="InterPro" id="IPR026113">
    <property type="entry name" value="METTL2/6/8-like"/>
</dbReference>
<comment type="similarity">
    <text evidence="1 4">Belongs to the methyltransferase superfamily. METL family.</text>
</comment>
<evidence type="ECO:0000256" key="3">
    <source>
        <dbReference type="ARBA" id="ARBA00022679"/>
    </source>
</evidence>
<dbReference type="PANTHER" id="PTHR22809">
    <property type="entry name" value="METHYLTRANSFERASE-RELATED"/>
    <property type="match status" value="1"/>
</dbReference>
<dbReference type="Proteomes" id="UP001472866">
    <property type="component" value="Chromosome 14"/>
</dbReference>
<keyword evidence="3 4" id="KW-0808">Transferase</keyword>
<evidence type="ECO:0000256" key="4">
    <source>
        <dbReference type="PIRNR" id="PIRNR037755"/>
    </source>
</evidence>
<dbReference type="CDD" id="cd02440">
    <property type="entry name" value="AdoMet_MTases"/>
    <property type="match status" value="1"/>
</dbReference>
<dbReference type="SUPFAM" id="SSF53335">
    <property type="entry name" value="S-adenosyl-L-methionine-dependent methyltransferases"/>
    <property type="match status" value="1"/>
</dbReference>
<gene>
    <name evidence="6" type="ORF">CROS1456_LOCUS6970</name>
    <name evidence="7" type="ORF">HKI87_14g77910</name>
</gene>
<feature type="domain" description="Methyltransferase type 12" evidence="5">
    <location>
        <begin position="72"/>
        <end position="173"/>
    </location>
</feature>
<accession>A0A7S3CEL1</accession>
<evidence type="ECO:0000256" key="1">
    <source>
        <dbReference type="ARBA" id="ARBA00009725"/>
    </source>
</evidence>
<dbReference type="EMBL" id="HBHZ01009048">
    <property type="protein sequence ID" value="CAE0193879.1"/>
    <property type="molecule type" value="Transcribed_RNA"/>
</dbReference>
<proteinExistence type="inferred from homology"/>
<reference evidence="7 8" key="2">
    <citation type="submission" date="2024-03" db="EMBL/GenBank/DDBJ databases">
        <title>Complete genome sequence of the green alga Chloropicon roscoffensis RCC1871.</title>
        <authorList>
            <person name="Lemieux C."/>
            <person name="Pombert J.-F."/>
            <person name="Otis C."/>
            <person name="Turmel M."/>
        </authorList>
    </citation>
    <scope>NUCLEOTIDE SEQUENCE [LARGE SCALE GENOMIC DNA]</scope>
    <source>
        <strain evidence="7 8">RCC1871</strain>
    </source>
</reference>
<name>A0A7S3CEL1_9CHLO</name>
<evidence type="ECO:0000313" key="6">
    <source>
        <dbReference type="EMBL" id="CAE0193879.1"/>
    </source>
</evidence>
<comment type="function">
    <text evidence="4">S-adenosyl-L-methionine-dependent methyltransferase.</text>
</comment>
<sequence length="274" mass="31245">MYGQEDKDGCMSSFMRLKFEKEAAKHWNRFYKQNQANFFKDRHYLEKEFECLSQSSPAQDDYSAIKQGRNLLEVGCGVGNTVYPLLESHGDLYVHCCDFSQEAVRLVKEHDKYEQGKRVNAFVCDVTQDDLRENVPERTVDLATLIFVLSAIPPPKLGGAIENVARTLRPGARVLVRDYGSGDLAEERLGNKQGSSRKLAEGYYIRGDGTFCVYFTEESLAGAFESRGDFVCERIQMQHRVIENRRKQVAMNRSWVQAVFKYSPGESEANHPGR</sequence>
<dbReference type="GO" id="GO:0008757">
    <property type="term" value="F:S-adenosylmethionine-dependent methyltransferase activity"/>
    <property type="evidence" value="ECO:0007669"/>
    <property type="project" value="UniProtKB-ARBA"/>
</dbReference>
<dbReference type="EC" id="2.1.1.-" evidence="4"/>
<keyword evidence="2 4" id="KW-0489">Methyltransferase</keyword>
<dbReference type="InterPro" id="IPR029063">
    <property type="entry name" value="SAM-dependent_MTases_sf"/>
</dbReference>
<dbReference type="InterPro" id="IPR013217">
    <property type="entry name" value="Methyltransf_12"/>
</dbReference>
<dbReference type="Pfam" id="PF08242">
    <property type="entry name" value="Methyltransf_12"/>
    <property type="match status" value="1"/>
</dbReference>